<comment type="caution">
    <text evidence="11">The sequence shown here is derived from an EMBL/GenBank/DDBJ whole genome shotgun (WGS) entry which is preliminary data.</text>
</comment>
<dbReference type="InterPro" id="IPR005843">
    <property type="entry name" value="A-D-PHexomutase_C"/>
</dbReference>
<proteinExistence type="inferred from homology"/>
<dbReference type="SUPFAM" id="SSF53738">
    <property type="entry name" value="Phosphoglucomutase, first 3 domains"/>
    <property type="match status" value="3"/>
</dbReference>
<evidence type="ECO:0000256" key="1">
    <source>
        <dbReference type="ARBA" id="ARBA00001946"/>
    </source>
</evidence>
<dbReference type="Pfam" id="PF02878">
    <property type="entry name" value="PGM_PMM_I"/>
    <property type="match status" value="1"/>
</dbReference>
<dbReference type="PRINTS" id="PR00509">
    <property type="entry name" value="PGMPMM"/>
</dbReference>
<dbReference type="Pfam" id="PF00408">
    <property type="entry name" value="PGM_PMM_IV"/>
    <property type="match status" value="1"/>
</dbReference>
<dbReference type="Proteomes" id="UP000448292">
    <property type="component" value="Unassembled WGS sequence"/>
</dbReference>
<feature type="domain" description="Alpha-D-phosphohexomutase C-terminal" evidence="7">
    <location>
        <begin position="376"/>
        <end position="447"/>
    </location>
</feature>
<keyword evidence="5" id="KW-0460">Magnesium</keyword>
<dbReference type="Gene3D" id="3.30.310.50">
    <property type="entry name" value="Alpha-D-phosphohexomutase, C-terminal domain"/>
    <property type="match status" value="1"/>
</dbReference>
<dbReference type="AlphaFoldDB" id="A0A7M3MIS7"/>
<dbReference type="InterPro" id="IPR005844">
    <property type="entry name" value="A-D-PHexomutase_a/b/a-I"/>
</dbReference>
<dbReference type="GO" id="GO:0005975">
    <property type="term" value="P:carbohydrate metabolic process"/>
    <property type="evidence" value="ECO:0007669"/>
    <property type="project" value="InterPro"/>
</dbReference>
<evidence type="ECO:0000313" key="12">
    <source>
        <dbReference type="Proteomes" id="UP000448292"/>
    </source>
</evidence>
<evidence type="ECO:0000256" key="4">
    <source>
        <dbReference type="ARBA" id="ARBA00022723"/>
    </source>
</evidence>
<dbReference type="Gene3D" id="3.40.120.10">
    <property type="entry name" value="Alpha-D-Glucose-1,6-Bisphosphate, subunit A, domain 3"/>
    <property type="match status" value="3"/>
</dbReference>
<dbReference type="PANTHER" id="PTHR43771">
    <property type="entry name" value="PHOSPHOMANNOMUTASE"/>
    <property type="match status" value="1"/>
</dbReference>
<dbReference type="CDD" id="cd03089">
    <property type="entry name" value="PMM_PGM"/>
    <property type="match status" value="1"/>
</dbReference>
<dbReference type="RefSeq" id="WP_144301178.1">
    <property type="nucleotide sequence ID" value="NZ_QMIE01000001.1"/>
</dbReference>
<dbReference type="InterPro" id="IPR005841">
    <property type="entry name" value="Alpha-D-phosphohexomutase_SF"/>
</dbReference>
<dbReference type="GO" id="GO:0016868">
    <property type="term" value="F:intramolecular phosphotransferase activity"/>
    <property type="evidence" value="ECO:0007669"/>
    <property type="project" value="InterPro"/>
</dbReference>
<dbReference type="InterPro" id="IPR036900">
    <property type="entry name" value="A-D-PHexomutase_C_sf"/>
</dbReference>
<dbReference type="Pfam" id="PF02879">
    <property type="entry name" value="PGM_PMM_II"/>
    <property type="match status" value="1"/>
</dbReference>
<evidence type="ECO:0000256" key="6">
    <source>
        <dbReference type="ARBA" id="ARBA00023235"/>
    </source>
</evidence>
<feature type="domain" description="Alpha-D-phosphohexomutase alpha/beta/alpha" evidence="10">
    <location>
        <begin position="256"/>
        <end position="353"/>
    </location>
</feature>
<keyword evidence="12" id="KW-1185">Reference proteome</keyword>
<dbReference type="InterPro" id="IPR005846">
    <property type="entry name" value="A-D-PHexomutase_a/b/a-III"/>
</dbReference>
<dbReference type="Pfam" id="PF02880">
    <property type="entry name" value="PGM_PMM_III"/>
    <property type="match status" value="1"/>
</dbReference>
<evidence type="ECO:0000256" key="2">
    <source>
        <dbReference type="ARBA" id="ARBA00010231"/>
    </source>
</evidence>
<dbReference type="InterPro" id="IPR016055">
    <property type="entry name" value="A-D-PHexomutase_a/b/a-I/II/III"/>
</dbReference>
<protein>
    <submittedName>
        <fullName evidence="11">Phosphomannomutase</fullName>
    </submittedName>
</protein>
<dbReference type="OrthoDB" id="9806956at2"/>
<comment type="cofactor">
    <cofactor evidence="1">
        <name>Mg(2+)</name>
        <dbReference type="ChEBI" id="CHEBI:18420"/>
    </cofactor>
</comment>
<keyword evidence="4" id="KW-0479">Metal-binding</keyword>
<gene>
    <name evidence="11" type="ORF">DPQ33_00300</name>
</gene>
<evidence type="ECO:0000256" key="3">
    <source>
        <dbReference type="ARBA" id="ARBA00022553"/>
    </source>
</evidence>
<feature type="domain" description="Alpha-D-phosphohexomutase alpha/beta/alpha" evidence="8">
    <location>
        <begin position="8"/>
        <end position="138"/>
    </location>
</feature>
<comment type="similarity">
    <text evidence="2">Belongs to the phosphohexose mutase family.</text>
</comment>
<feature type="domain" description="Alpha-D-phosphohexomutase alpha/beta/alpha" evidence="9">
    <location>
        <begin position="153"/>
        <end position="251"/>
    </location>
</feature>
<evidence type="ECO:0000259" key="7">
    <source>
        <dbReference type="Pfam" id="PF00408"/>
    </source>
</evidence>
<keyword evidence="3" id="KW-0597">Phosphoprotein</keyword>
<dbReference type="InterPro" id="IPR005845">
    <property type="entry name" value="A-D-PHexomutase_a/b/a-II"/>
</dbReference>
<dbReference type="EMBL" id="QMIE01000001">
    <property type="protein sequence ID" value="TVM19713.1"/>
    <property type="molecule type" value="Genomic_DNA"/>
</dbReference>
<name>A0A7M3MIS7_9BACT</name>
<evidence type="ECO:0000259" key="9">
    <source>
        <dbReference type="Pfam" id="PF02879"/>
    </source>
</evidence>
<accession>A0A7M3MIS7</accession>
<dbReference type="SUPFAM" id="SSF55957">
    <property type="entry name" value="Phosphoglucomutase, C-terminal domain"/>
    <property type="match status" value="1"/>
</dbReference>
<organism evidence="11 12">
    <name type="scientific">Oceanidesulfovibrio indonesiensis</name>
    <dbReference type="NCBI Taxonomy" id="54767"/>
    <lineage>
        <taxon>Bacteria</taxon>
        <taxon>Pseudomonadati</taxon>
        <taxon>Thermodesulfobacteriota</taxon>
        <taxon>Desulfovibrionia</taxon>
        <taxon>Desulfovibrionales</taxon>
        <taxon>Desulfovibrionaceae</taxon>
        <taxon>Oceanidesulfovibrio</taxon>
    </lineage>
</organism>
<evidence type="ECO:0000313" key="11">
    <source>
        <dbReference type="EMBL" id="TVM19713.1"/>
    </source>
</evidence>
<evidence type="ECO:0000259" key="10">
    <source>
        <dbReference type="Pfam" id="PF02880"/>
    </source>
</evidence>
<dbReference type="GO" id="GO:0046872">
    <property type="term" value="F:metal ion binding"/>
    <property type="evidence" value="ECO:0007669"/>
    <property type="project" value="UniProtKB-KW"/>
</dbReference>
<dbReference type="PANTHER" id="PTHR43771:SF2">
    <property type="entry name" value="PHOSPHOMANNOMUTASE_PHOSPHOGLUCOMUTASE"/>
    <property type="match status" value="1"/>
</dbReference>
<sequence length="458" mass="50006">MKPVLPDVFRAYDIRGIVGKDFDGAWVERLGRALGAYFLERGFAQAVVGRDCRESSPEYETRLIAGLTATGVDVITVGMVPTPVLYHAVTRLNRCAGCIVTASHNPPEYNGFKVWCGATTIHTNEVRAIHDLMARGDFPTGAGFASFHDISPSYLDELVNNLIIPLDNVKVVVDGGNGTGGELCAELLRRAGADVVPLYCEPDGRFPNHHPDPVVEKNMADLKSAVVETGADFGVGLDGDADRLGVFDETGAMVFGDRILAIFARDLLIEHPGATVISEVKSSHLLYKDIADRGGDPIMWKAGHSMIKARLQETGALLAGELSGHYFFADRYYGFDDALYAALRLAEIVAKAKHAGGPPLSGFLDDWPDTANTPELRIPCPEDRLGEIVEHARRHFAGLYEINDVDGVRITFPDGWGLIRASNTQPVLSLRFEAETPERLAEIRALVEEPLSRWITEK</sequence>
<evidence type="ECO:0000259" key="8">
    <source>
        <dbReference type="Pfam" id="PF02878"/>
    </source>
</evidence>
<evidence type="ECO:0000256" key="5">
    <source>
        <dbReference type="ARBA" id="ARBA00022842"/>
    </source>
</evidence>
<keyword evidence="6" id="KW-0413">Isomerase</keyword>
<reference evidence="11 12" key="1">
    <citation type="submission" date="2018-06" db="EMBL/GenBank/DDBJ databases">
        <title>Complete genome of Desulfovibrio indonesiensis P37SLT.</title>
        <authorList>
            <person name="Crispim J.S."/>
            <person name="Vidigal P.M.P."/>
            <person name="Silva L.C.F."/>
            <person name="Laguardia C.N."/>
            <person name="Araujo L.C."/>
            <person name="Dias R.S."/>
            <person name="Sousa M.P."/>
            <person name="Paula S.O."/>
            <person name="Silva C."/>
        </authorList>
    </citation>
    <scope>NUCLEOTIDE SEQUENCE [LARGE SCALE GENOMIC DNA]</scope>
    <source>
        <strain evidence="11 12">P37SLT</strain>
    </source>
</reference>